<feature type="compositionally biased region" description="Polar residues" evidence="1">
    <location>
        <begin position="1"/>
        <end position="11"/>
    </location>
</feature>
<sequence length="78" mass="9317">MIIHSHSSCNPMNKKIQNEKKENNSISSKMLTEDLQKFLSTYLLHKRQKDVYPYGNLLFKHHIREKEIQSKLKNKSMD</sequence>
<gene>
    <name evidence="2" type="ORF">CLUMA_CG016078</name>
</gene>
<proteinExistence type="predicted"/>
<evidence type="ECO:0000313" key="3">
    <source>
        <dbReference type="Proteomes" id="UP000183832"/>
    </source>
</evidence>
<evidence type="ECO:0000256" key="1">
    <source>
        <dbReference type="SAM" id="MobiDB-lite"/>
    </source>
</evidence>
<dbReference type="Proteomes" id="UP000183832">
    <property type="component" value="Unassembled WGS sequence"/>
</dbReference>
<organism evidence="2 3">
    <name type="scientific">Clunio marinus</name>
    <dbReference type="NCBI Taxonomy" id="568069"/>
    <lineage>
        <taxon>Eukaryota</taxon>
        <taxon>Metazoa</taxon>
        <taxon>Ecdysozoa</taxon>
        <taxon>Arthropoda</taxon>
        <taxon>Hexapoda</taxon>
        <taxon>Insecta</taxon>
        <taxon>Pterygota</taxon>
        <taxon>Neoptera</taxon>
        <taxon>Endopterygota</taxon>
        <taxon>Diptera</taxon>
        <taxon>Nematocera</taxon>
        <taxon>Chironomoidea</taxon>
        <taxon>Chironomidae</taxon>
        <taxon>Clunio</taxon>
    </lineage>
</organism>
<name>A0A1J1ISR5_9DIPT</name>
<dbReference type="AlphaFoldDB" id="A0A1J1ISR5"/>
<reference evidence="2 3" key="1">
    <citation type="submission" date="2015-04" db="EMBL/GenBank/DDBJ databases">
        <authorList>
            <person name="Syromyatnikov M.Y."/>
            <person name="Popov V.N."/>
        </authorList>
    </citation>
    <scope>NUCLEOTIDE SEQUENCE [LARGE SCALE GENOMIC DNA]</scope>
</reference>
<dbReference type="EMBL" id="CVRI01000058">
    <property type="protein sequence ID" value="CRL02612.1"/>
    <property type="molecule type" value="Genomic_DNA"/>
</dbReference>
<protein>
    <submittedName>
        <fullName evidence="2">CLUMA_CG016078, isoform A</fullName>
    </submittedName>
</protein>
<feature type="region of interest" description="Disordered" evidence="1">
    <location>
        <begin position="1"/>
        <end position="25"/>
    </location>
</feature>
<keyword evidence="3" id="KW-1185">Reference proteome</keyword>
<evidence type="ECO:0000313" key="2">
    <source>
        <dbReference type="EMBL" id="CRL02612.1"/>
    </source>
</evidence>
<accession>A0A1J1ISR5</accession>